<dbReference type="GO" id="GO:0004803">
    <property type="term" value="F:transposase activity"/>
    <property type="evidence" value="ECO:0007669"/>
    <property type="project" value="InterPro"/>
</dbReference>
<dbReference type="InterPro" id="IPR047654">
    <property type="entry name" value="IS1634_transpos"/>
</dbReference>
<dbReference type="InterPro" id="IPR002559">
    <property type="entry name" value="Transposase_11"/>
</dbReference>
<gene>
    <name evidence="2" type="ORF">IAB12_00895</name>
</gene>
<name>A0A9D1PTH4_9SPIO</name>
<dbReference type="PANTHER" id="PTHR34614">
    <property type="match status" value="1"/>
</dbReference>
<dbReference type="PANTHER" id="PTHR34614:SF2">
    <property type="entry name" value="TRANSPOSASE IS4-LIKE DOMAIN-CONTAINING PROTEIN"/>
    <property type="match status" value="1"/>
</dbReference>
<proteinExistence type="predicted"/>
<accession>A0A9D1PTH4</accession>
<evidence type="ECO:0000313" key="3">
    <source>
        <dbReference type="Proteomes" id="UP000823936"/>
    </source>
</evidence>
<dbReference type="SUPFAM" id="SSF53098">
    <property type="entry name" value="Ribonuclease H-like"/>
    <property type="match status" value="1"/>
</dbReference>
<reference evidence="2" key="2">
    <citation type="submission" date="2021-04" db="EMBL/GenBank/DDBJ databases">
        <authorList>
            <person name="Gilroy R."/>
        </authorList>
    </citation>
    <scope>NUCLEOTIDE SEQUENCE</scope>
    <source>
        <strain evidence="2">Gambia11-129</strain>
    </source>
</reference>
<dbReference type="GO" id="GO:0006313">
    <property type="term" value="P:DNA transposition"/>
    <property type="evidence" value="ECO:0007669"/>
    <property type="project" value="InterPro"/>
</dbReference>
<reference evidence="2" key="1">
    <citation type="journal article" date="2021" name="PeerJ">
        <title>Extensive microbial diversity within the chicken gut microbiome revealed by metagenomics and culture.</title>
        <authorList>
            <person name="Gilroy R."/>
            <person name="Ravi A."/>
            <person name="Getino M."/>
            <person name="Pursley I."/>
            <person name="Horton D.L."/>
            <person name="Alikhan N.F."/>
            <person name="Baker D."/>
            <person name="Gharbi K."/>
            <person name="Hall N."/>
            <person name="Watson M."/>
            <person name="Adriaenssens E.M."/>
            <person name="Foster-Nyarko E."/>
            <person name="Jarju S."/>
            <person name="Secka A."/>
            <person name="Antonio M."/>
            <person name="Oren A."/>
            <person name="Chaudhuri R.R."/>
            <person name="La Ragione R."/>
            <person name="Hildebrand F."/>
            <person name="Pallen M.J."/>
        </authorList>
    </citation>
    <scope>NUCLEOTIDE SEQUENCE</scope>
    <source>
        <strain evidence="2">Gambia11-129</strain>
    </source>
</reference>
<dbReference type="Proteomes" id="UP000823936">
    <property type="component" value="Unassembled WGS sequence"/>
</dbReference>
<comment type="caution">
    <text evidence="2">The sequence shown here is derived from an EMBL/GenBank/DDBJ whole genome shotgun (WGS) entry which is preliminary data.</text>
</comment>
<evidence type="ECO:0000259" key="1">
    <source>
        <dbReference type="Pfam" id="PF01609"/>
    </source>
</evidence>
<dbReference type="InterPro" id="IPR012337">
    <property type="entry name" value="RNaseH-like_sf"/>
</dbReference>
<dbReference type="EMBL" id="DXHU01000005">
    <property type="protein sequence ID" value="HIV98321.1"/>
    <property type="molecule type" value="Genomic_DNA"/>
</dbReference>
<feature type="domain" description="Transposase IS4-like" evidence="1">
    <location>
        <begin position="227"/>
        <end position="492"/>
    </location>
</feature>
<sequence>MSYFLKKTKNKKGLYLQIYSGALSKERGHVVQSCYRSLGYYDDLVASGIDDPIAHFQKEVDGLNAEERIRKQAGKGKKIGEKGPLKSIGYFPLKRIMEELDVERYLDLWQGVRGFRFGLYDALSSLVFARVIAPCSKRATFHDVLPQLFGGQDISYDQILECCEFLGSEYSKLTELFAALTERKYGTRTGTTYFDCTNFYFEIDREDDFRKKGPSKEMKKDPIVGLGLLLDADMIPIGMKMYPGNQSEKPVLREIVAELKEKNRIKGRTIHVADKGLNCAENITKARRDGDGYIFSKSVKQLPEKEKIWVTMNSDDWVDVLDSAGSLHYRYKECVDKFPYSYTTDEGKTVTVSLTEKRVLTWSPKLAEKKTYEIRKLAEKAKALCYSEAKRSEFGDSGKYIDFCSFDDGRKAVASINQKAIDRDLELAGYNLIVTSETRMSAREIYSTYHSLWRIEESFRVMKSSLDARPVFLQKEDCIKGHFLICYIAVLLVRILQVHILKGRFGSPEIMKFMRDFKVAQTGRGEYMNMSIASPFIDELSASLGIPLNNLFLDSNVLRKMGLKD</sequence>
<dbReference type="Pfam" id="PF01609">
    <property type="entry name" value="DDE_Tnp_1"/>
    <property type="match status" value="1"/>
</dbReference>
<dbReference type="AlphaFoldDB" id="A0A9D1PTH4"/>
<dbReference type="NCBIfam" id="NF033559">
    <property type="entry name" value="transpos_IS1634"/>
    <property type="match status" value="1"/>
</dbReference>
<evidence type="ECO:0000313" key="2">
    <source>
        <dbReference type="EMBL" id="HIV98321.1"/>
    </source>
</evidence>
<protein>
    <submittedName>
        <fullName evidence="2">IS1634 family transposase</fullName>
    </submittedName>
</protein>
<organism evidence="2 3">
    <name type="scientific">Candidatus Ornithospirochaeta avicola</name>
    <dbReference type="NCBI Taxonomy" id="2840896"/>
    <lineage>
        <taxon>Bacteria</taxon>
        <taxon>Pseudomonadati</taxon>
        <taxon>Spirochaetota</taxon>
        <taxon>Spirochaetia</taxon>
        <taxon>Spirochaetales</taxon>
        <taxon>Spirochaetaceae</taxon>
        <taxon>Spirochaetaceae incertae sedis</taxon>
        <taxon>Candidatus Ornithospirochaeta</taxon>
    </lineage>
</organism>
<dbReference type="GO" id="GO:0003677">
    <property type="term" value="F:DNA binding"/>
    <property type="evidence" value="ECO:0007669"/>
    <property type="project" value="InterPro"/>
</dbReference>